<keyword evidence="3" id="KW-0408">Iron</keyword>
<evidence type="ECO:0000256" key="2">
    <source>
        <dbReference type="ARBA" id="ARBA00022723"/>
    </source>
</evidence>
<dbReference type="Gene3D" id="2.102.10.10">
    <property type="entry name" value="Rieske [2Fe-2S] iron-sulphur domain"/>
    <property type="match status" value="1"/>
</dbReference>
<dbReference type="InterPro" id="IPR036922">
    <property type="entry name" value="Rieske_2Fe-2S_sf"/>
</dbReference>
<dbReference type="Proteomes" id="UP001218788">
    <property type="component" value="Unassembled WGS sequence"/>
</dbReference>
<keyword evidence="4" id="KW-0411">Iron-sulfur</keyword>
<keyword evidence="7" id="KW-1185">Reference proteome</keyword>
<dbReference type="InterPro" id="IPR017941">
    <property type="entry name" value="Rieske_2Fe-2S"/>
</dbReference>
<comment type="caution">
    <text evidence="6">The sequence shown here is derived from an EMBL/GenBank/DDBJ whole genome shotgun (WGS) entry which is preliminary data.</text>
</comment>
<evidence type="ECO:0000313" key="6">
    <source>
        <dbReference type="EMBL" id="MDC8831866.1"/>
    </source>
</evidence>
<keyword evidence="2" id="KW-0479">Metal-binding</keyword>
<name>A0ABT5L5W2_9ALTE</name>
<dbReference type="Pfam" id="PF00355">
    <property type="entry name" value="Rieske"/>
    <property type="match status" value="1"/>
</dbReference>
<evidence type="ECO:0000313" key="7">
    <source>
        <dbReference type="Proteomes" id="UP001218788"/>
    </source>
</evidence>
<dbReference type="SUPFAM" id="SSF50022">
    <property type="entry name" value="ISP domain"/>
    <property type="match status" value="1"/>
</dbReference>
<dbReference type="PANTHER" id="PTHR40261">
    <property type="match status" value="1"/>
</dbReference>
<evidence type="ECO:0000259" key="5">
    <source>
        <dbReference type="PROSITE" id="PS51296"/>
    </source>
</evidence>
<dbReference type="CDD" id="cd03467">
    <property type="entry name" value="Rieske"/>
    <property type="match status" value="1"/>
</dbReference>
<organism evidence="6 7">
    <name type="scientific">Alteromonas gilva</name>
    <dbReference type="NCBI Taxonomy" id="2987522"/>
    <lineage>
        <taxon>Bacteria</taxon>
        <taxon>Pseudomonadati</taxon>
        <taxon>Pseudomonadota</taxon>
        <taxon>Gammaproteobacteria</taxon>
        <taxon>Alteromonadales</taxon>
        <taxon>Alteromonadaceae</taxon>
        <taxon>Alteromonas/Salinimonas group</taxon>
        <taxon>Alteromonas</taxon>
    </lineage>
</organism>
<gene>
    <name evidence="6" type="ORF">OIK42_14000</name>
</gene>
<evidence type="ECO:0000256" key="3">
    <source>
        <dbReference type="ARBA" id="ARBA00023004"/>
    </source>
</evidence>
<accession>A0ABT5L5W2</accession>
<evidence type="ECO:0000256" key="4">
    <source>
        <dbReference type="ARBA" id="ARBA00023014"/>
    </source>
</evidence>
<dbReference type="PANTHER" id="PTHR40261:SF1">
    <property type="entry name" value="RIESKE DOMAIN-CONTAINING PROTEIN"/>
    <property type="match status" value="1"/>
</dbReference>
<protein>
    <submittedName>
        <fullName evidence="6">Rieske 2Fe-2S domain-containing protein</fullName>
    </submittedName>
</protein>
<feature type="domain" description="Rieske" evidence="5">
    <location>
        <begin position="5"/>
        <end position="109"/>
    </location>
</feature>
<dbReference type="RefSeq" id="WP_273641647.1">
    <property type="nucleotide sequence ID" value="NZ_JAQQXP010000002.1"/>
</dbReference>
<reference evidence="6 7" key="1">
    <citation type="submission" date="2022-10" db="EMBL/GenBank/DDBJ databases">
        <title>Alteromonas sp. chi3 Genome sequencing.</title>
        <authorList>
            <person name="Park S."/>
        </authorList>
    </citation>
    <scope>NUCLEOTIDE SEQUENCE [LARGE SCALE GENOMIC DNA]</scope>
    <source>
        <strain evidence="7">chi3</strain>
    </source>
</reference>
<sequence>MSDGIRLCELSELARGPLGFDPFDDGQDTVFAVLKDGKVYAYTDICPHYGDTTLPWKKNAYLDHAEKHIVCAAHGALFTIEDGLCVSGPCRGQFLAAVPVTIKNNTVWLTESEAGENKR</sequence>
<dbReference type="PROSITE" id="PS51296">
    <property type="entry name" value="RIESKE"/>
    <property type="match status" value="1"/>
</dbReference>
<evidence type="ECO:0000256" key="1">
    <source>
        <dbReference type="ARBA" id="ARBA00022714"/>
    </source>
</evidence>
<proteinExistence type="predicted"/>
<keyword evidence="1" id="KW-0001">2Fe-2S</keyword>
<dbReference type="EMBL" id="JAQQXP010000002">
    <property type="protein sequence ID" value="MDC8831866.1"/>
    <property type="molecule type" value="Genomic_DNA"/>
</dbReference>